<dbReference type="EMBL" id="JAVRFD010000032">
    <property type="protein sequence ID" value="MDT0549224.1"/>
    <property type="molecule type" value="Genomic_DNA"/>
</dbReference>
<gene>
    <name evidence="4" type="ORF">RND15_42120</name>
</gene>
<feature type="compositionally biased region" description="Low complexity" evidence="1">
    <location>
        <begin position="90"/>
        <end position="103"/>
    </location>
</feature>
<keyword evidence="3" id="KW-0732">Signal</keyword>
<evidence type="ECO:0000313" key="5">
    <source>
        <dbReference type="Proteomes" id="UP001180754"/>
    </source>
</evidence>
<name>A0ABU2XUT8_9ACTN</name>
<feature type="chain" id="PRO_5046157666" evidence="3">
    <location>
        <begin position="26"/>
        <end position="131"/>
    </location>
</feature>
<accession>A0ABU2XUT8</accession>
<protein>
    <submittedName>
        <fullName evidence="4">Sortase-dependent protein</fullName>
    </submittedName>
</protein>
<feature type="region of interest" description="Disordered" evidence="1">
    <location>
        <begin position="21"/>
        <end position="104"/>
    </location>
</feature>
<feature type="compositionally biased region" description="Basic and acidic residues" evidence="1">
    <location>
        <begin position="66"/>
        <end position="77"/>
    </location>
</feature>
<proteinExistence type="predicted"/>
<comment type="caution">
    <text evidence="4">The sequence shown here is derived from an EMBL/GenBank/DDBJ whole genome shotgun (WGS) entry which is preliminary data.</text>
</comment>
<dbReference type="RefSeq" id="WP_311729787.1">
    <property type="nucleotide sequence ID" value="NZ_JAVRFD010000032.1"/>
</dbReference>
<reference evidence="4" key="1">
    <citation type="submission" date="2024-05" db="EMBL/GenBank/DDBJ databases">
        <title>30 novel species of actinomycetes from the DSMZ collection.</title>
        <authorList>
            <person name="Nouioui I."/>
        </authorList>
    </citation>
    <scope>NUCLEOTIDE SEQUENCE</scope>
    <source>
        <strain evidence="4">DSM 41529</strain>
    </source>
</reference>
<evidence type="ECO:0000313" key="4">
    <source>
        <dbReference type="EMBL" id="MDT0549224.1"/>
    </source>
</evidence>
<organism evidence="4 5">
    <name type="scientific">Streptomyces lonegramiae</name>
    <dbReference type="NCBI Taxonomy" id="3075524"/>
    <lineage>
        <taxon>Bacteria</taxon>
        <taxon>Bacillati</taxon>
        <taxon>Actinomycetota</taxon>
        <taxon>Actinomycetes</taxon>
        <taxon>Kitasatosporales</taxon>
        <taxon>Streptomycetaceae</taxon>
        <taxon>Streptomyces</taxon>
    </lineage>
</organism>
<evidence type="ECO:0000256" key="2">
    <source>
        <dbReference type="SAM" id="Phobius"/>
    </source>
</evidence>
<sequence length="131" mass="12821">MRRTVLSAVALACTAVLASTGPAFADEATPVPKPTVSAEPTKTPAPADQAPSIEPSKSPATAVPTPRDESAQKRAEPQVRAVPKGAPNTGVAEESSGSGAEGALIGGGAAALLAAGGAAVFVVRRRRATGA</sequence>
<keyword evidence="2" id="KW-0472">Membrane</keyword>
<keyword evidence="2" id="KW-0812">Transmembrane</keyword>
<dbReference type="Proteomes" id="UP001180754">
    <property type="component" value="Unassembled WGS sequence"/>
</dbReference>
<keyword evidence="5" id="KW-1185">Reference proteome</keyword>
<feature type="signal peptide" evidence="3">
    <location>
        <begin position="1"/>
        <end position="25"/>
    </location>
</feature>
<evidence type="ECO:0000256" key="3">
    <source>
        <dbReference type="SAM" id="SignalP"/>
    </source>
</evidence>
<feature type="transmembrane region" description="Helical" evidence="2">
    <location>
        <begin position="103"/>
        <end position="123"/>
    </location>
</feature>
<evidence type="ECO:0000256" key="1">
    <source>
        <dbReference type="SAM" id="MobiDB-lite"/>
    </source>
</evidence>
<keyword evidence="2" id="KW-1133">Transmembrane helix</keyword>